<dbReference type="NCBIfam" id="TIGR03347">
    <property type="entry name" value="VI_chp_1"/>
    <property type="match status" value="1"/>
</dbReference>
<dbReference type="Pfam" id="PF06996">
    <property type="entry name" value="T6SS_TssG"/>
    <property type="match status" value="1"/>
</dbReference>
<evidence type="ECO:0000313" key="1">
    <source>
        <dbReference type="EMBL" id="SKA69262.1"/>
    </source>
</evidence>
<sequence length="335" mass="38210">MEPRERQVKQALRALRNFGDADFFEIVRNFEKANGIVPGIGYTKAVKSNVRFSQKPTLSGVLPCVTSISEDKNGNTVVEVSGPGLTGTDGPMPLEFTSMVLQLSNNNYDYALQRFIDLINNEFLALYYRSYAQKDFAIGFDKKENNLPRTILRSLSGATQDWDSFLPKFAAEAMMPYVISKNSSVEGLKYILESFFGFDIRIETNIFERYLIPDSLHCRLGHKQTCTLGVSMQIGKHFYSHTKKFVLKLGPMDFKDCYNMLPGTKNYKYLTEIINLYLQKPLDYDLIFILRRNSLKGIYLNGEYSLGSNCNFRYQNDKGTCQIVINVSRLNGHKA</sequence>
<proteinExistence type="predicted"/>
<name>A0A1T4VW82_9GAMM</name>
<reference evidence="2" key="1">
    <citation type="submission" date="2017-02" db="EMBL/GenBank/DDBJ databases">
        <authorList>
            <person name="Varghese N."/>
            <person name="Submissions S."/>
        </authorList>
    </citation>
    <scope>NUCLEOTIDE SEQUENCE [LARGE SCALE GENOMIC DNA]</scope>
    <source>
        <strain evidence="2">DSM 3072</strain>
    </source>
</reference>
<evidence type="ECO:0000313" key="2">
    <source>
        <dbReference type="Proteomes" id="UP000242432"/>
    </source>
</evidence>
<protein>
    <submittedName>
        <fullName evidence="1">Type VI secretion protein, VC_A0111 family</fullName>
    </submittedName>
</protein>
<dbReference type="PANTHER" id="PTHR35564">
    <property type="match status" value="1"/>
</dbReference>
<dbReference type="Proteomes" id="UP000242432">
    <property type="component" value="Unassembled WGS sequence"/>
</dbReference>
<dbReference type="PANTHER" id="PTHR35564:SF4">
    <property type="entry name" value="CYTOPLASMIC PROTEIN"/>
    <property type="match status" value="1"/>
</dbReference>
<dbReference type="RefSeq" id="WP_078929492.1">
    <property type="nucleotide sequence ID" value="NZ_FUXX01000057.1"/>
</dbReference>
<dbReference type="AlphaFoldDB" id="A0A1T4VW82"/>
<keyword evidence="2" id="KW-1185">Reference proteome</keyword>
<dbReference type="STRING" id="83771.SAMN02910357_01538"/>
<dbReference type="EMBL" id="FUXX01000057">
    <property type="protein sequence ID" value="SKA69262.1"/>
    <property type="molecule type" value="Genomic_DNA"/>
</dbReference>
<gene>
    <name evidence="1" type="ORF">SAMN02745213_02189</name>
</gene>
<accession>A0A1T4VW82</accession>
<dbReference type="InterPro" id="IPR010732">
    <property type="entry name" value="T6SS_TssG-like"/>
</dbReference>
<organism evidence="1 2">
    <name type="scientific">Succinivibrio dextrinosolvens DSM 3072</name>
    <dbReference type="NCBI Taxonomy" id="1123324"/>
    <lineage>
        <taxon>Bacteria</taxon>
        <taxon>Pseudomonadati</taxon>
        <taxon>Pseudomonadota</taxon>
        <taxon>Gammaproteobacteria</taxon>
        <taxon>Aeromonadales</taxon>
        <taxon>Succinivibrionaceae</taxon>
        <taxon>Succinivibrio</taxon>
    </lineage>
</organism>